<proteinExistence type="predicted"/>
<evidence type="ECO:0000259" key="2">
    <source>
        <dbReference type="Pfam" id="PF03457"/>
    </source>
</evidence>
<feature type="compositionally biased region" description="Polar residues" evidence="1">
    <location>
        <begin position="352"/>
        <end position="362"/>
    </location>
</feature>
<dbReference type="Pfam" id="PF03457">
    <property type="entry name" value="HA"/>
    <property type="match status" value="1"/>
</dbReference>
<dbReference type="AlphaFoldDB" id="A0A1G8PHS0"/>
<dbReference type="Gene3D" id="6.10.140.530">
    <property type="match status" value="2"/>
</dbReference>
<name>A0A1G8PHS0_9MICC</name>
<evidence type="ECO:0000313" key="3">
    <source>
        <dbReference type="EMBL" id="SDI92071.1"/>
    </source>
</evidence>
<protein>
    <submittedName>
        <fullName evidence="3">Helicase associated domain-containing protein</fullName>
    </submittedName>
</protein>
<dbReference type="STRING" id="335973.SAMN04488693_1345"/>
<dbReference type="PANTHER" id="PTHR33418:SF1">
    <property type="entry name" value="HELICASE-ASSOCIATED DOMAIN-CONTAINING PROTEIN"/>
    <property type="match status" value="1"/>
</dbReference>
<dbReference type="InterPro" id="IPR005114">
    <property type="entry name" value="Helicase_assoc"/>
</dbReference>
<organism evidence="3 4">
    <name type="scientific">Arthrobacter subterraneus</name>
    <dbReference type="NCBI Taxonomy" id="335973"/>
    <lineage>
        <taxon>Bacteria</taxon>
        <taxon>Bacillati</taxon>
        <taxon>Actinomycetota</taxon>
        <taxon>Actinomycetes</taxon>
        <taxon>Micrococcales</taxon>
        <taxon>Micrococcaceae</taxon>
        <taxon>Arthrobacter</taxon>
    </lineage>
</organism>
<dbReference type="Proteomes" id="UP000199258">
    <property type="component" value="Unassembled WGS sequence"/>
</dbReference>
<reference evidence="3 4" key="1">
    <citation type="submission" date="2016-10" db="EMBL/GenBank/DDBJ databases">
        <authorList>
            <person name="de Groot N.N."/>
        </authorList>
    </citation>
    <scope>NUCLEOTIDE SEQUENCE [LARGE SCALE GENOMIC DNA]</scope>
    <source>
        <strain evidence="3 4">NP_1H</strain>
    </source>
</reference>
<accession>A0A1G8PHS0</accession>
<feature type="region of interest" description="Disordered" evidence="1">
    <location>
        <begin position="333"/>
        <end position="362"/>
    </location>
</feature>
<gene>
    <name evidence="3" type="ORF">SAMN04488693_1345</name>
</gene>
<dbReference type="PANTHER" id="PTHR33418">
    <property type="entry name" value="HELICASE-ASSOCIATED"/>
    <property type="match status" value="1"/>
</dbReference>
<feature type="domain" description="Helicase-associated" evidence="2">
    <location>
        <begin position="82"/>
        <end position="141"/>
    </location>
</feature>
<keyword evidence="4" id="KW-1185">Reference proteome</keyword>
<dbReference type="RefSeq" id="WP_090588410.1">
    <property type="nucleotide sequence ID" value="NZ_FNDT01000034.1"/>
</dbReference>
<evidence type="ECO:0000313" key="4">
    <source>
        <dbReference type="Proteomes" id="UP000199258"/>
    </source>
</evidence>
<dbReference type="EMBL" id="FNDT01000034">
    <property type="protein sequence ID" value="SDI92071.1"/>
    <property type="molecule type" value="Genomic_DNA"/>
</dbReference>
<evidence type="ECO:0000256" key="1">
    <source>
        <dbReference type="SAM" id="MobiDB-lite"/>
    </source>
</evidence>
<dbReference type="OrthoDB" id="4947674at2"/>
<sequence length="362" mass="41572">MNDADAREWGPATSREEWTLMYVRGLSLRQISRLCRVKYEKVRLHIRTQERRDPTLAGRRLLVHDQPTLPPPGWQEAAPRPSWDDRYTELHDLITRTGRFPQQLSDDLAERRLYKWVRWQRTRHTRGRLTPDQANRLDQLGNWQGNALGNRGTHWRTIHAQLLQFIQDTGRMPHRDNEDATALEATLDVWIQTQRAKARAGKLTLDRRDTLDLTVPGLEHHAGLAALGLRRHTLIFAAVLRIMRPAPQRQPAQGRPHPHSNDVRRSLRVAYFLPHSRCGHWPSGLSTAASGASKRACQQAKNDGGGGDIKGRDMKARDREIQCFSVSVFRFPSSRRGNPRGSRVKALKCQRETSGWTQQYSS</sequence>